<proteinExistence type="predicted"/>
<dbReference type="AlphaFoldDB" id="A0A517PYG9"/>
<evidence type="ECO:0000313" key="2">
    <source>
        <dbReference type="Proteomes" id="UP000320421"/>
    </source>
</evidence>
<dbReference type="Proteomes" id="UP000320421">
    <property type="component" value="Chromosome"/>
</dbReference>
<keyword evidence="2" id="KW-1185">Reference proteome</keyword>
<name>A0A517PYG9_9PLAN</name>
<reference evidence="1 2" key="1">
    <citation type="submission" date="2019-02" db="EMBL/GenBank/DDBJ databases">
        <title>Deep-cultivation of Planctomycetes and their phenomic and genomic characterization uncovers novel biology.</title>
        <authorList>
            <person name="Wiegand S."/>
            <person name="Jogler M."/>
            <person name="Boedeker C."/>
            <person name="Pinto D."/>
            <person name="Vollmers J."/>
            <person name="Rivas-Marin E."/>
            <person name="Kohn T."/>
            <person name="Peeters S.H."/>
            <person name="Heuer A."/>
            <person name="Rast P."/>
            <person name="Oberbeckmann S."/>
            <person name="Bunk B."/>
            <person name="Jeske O."/>
            <person name="Meyerdierks A."/>
            <person name="Storesund J.E."/>
            <person name="Kallscheuer N."/>
            <person name="Luecker S."/>
            <person name="Lage O.M."/>
            <person name="Pohl T."/>
            <person name="Merkel B.J."/>
            <person name="Hornburger P."/>
            <person name="Mueller R.-W."/>
            <person name="Bruemmer F."/>
            <person name="Labrenz M."/>
            <person name="Spormann A.M."/>
            <person name="Op den Camp H."/>
            <person name="Overmann J."/>
            <person name="Amann R."/>
            <person name="Jetten M.S.M."/>
            <person name="Mascher T."/>
            <person name="Medema M.H."/>
            <person name="Devos D.P."/>
            <person name="Kaster A.-K."/>
            <person name="Ovreas L."/>
            <person name="Rohde M."/>
            <person name="Galperin M.Y."/>
            <person name="Jogler C."/>
        </authorList>
    </citation>
    <scope>NUCLEOTIDE SEQUENCE [LARGE SCALE GENOMIC DNA]</scope>
    <source>
        <strain evidence="1 2">HG66A1</strain>
    </source>
</reference>
<dbReference type="EMBL" id="CP036266">
    <property type="protein sequence ID" value="QDT24421.1"/>
    <property type="molecule type" value="Genomic_DNA"/>
</dbReference>
<protein>
    <submittedName>
        <fullName evidence="1">Uncharacterized protein</fullName>
    </submittedName>
</protein>
<accession>A0A517PYG9</accession>
<gene>
    <name evidence="1" type="ORF">HG66A1_62530</name>
</gene>
<organism evidence="1 2">
    <name type="scientific">Gimesia chilikensis</name>
    <dbReference type="NCBI Taxonomy" id="2605989"/>
    <lineage>
        <taxon>Bacteria</taxon>
        <taxon>Pseudomonadati</taxon>
        <taxon>Planctomycetota</taxon>
        <taxon>Planctomycetia</taxon>
        <taxon>Planctomycetales</taxon>
        <taxon>Planctomycetaceae</taxon>
        <taxon>Gimesia</taxon>
    </lineage>
</organism>
<sequence length="66" mass="7622">MIIEIKVLYMSNFHSPINRNLKSISVISTLHKYLLIITLTVTIVNLSTCFNNCQIFGLELRNLIKK</sequence>
<evidence type="ECO:0000313" key="1">
    <source>
        <dbReference type="EMBL" id="QDT24421.1"/>
    </source>
</evidence>